<dbReference type="SUPFAM" id="SSF47384">
    <property type="entry name" value="Homodimeric domain of signal transducing histidine kinase"/>
    <property type="match status" value="1"/>
</dbReference>
<evidence type="ECO:0000256" key="2">
    <source>
        <dbReference type="ARBA" id="ARBA00004370"/>
    </source>
</evidence>
<dbReference type="InterPro" id="IPR050351">
    <property type="entry name" value="BphY/WalK/GraS-like"/>
</dbReference>
<evidence type="ECO:0000256" key="8">
    <source>
        <dbReference type="ARBA" id="ARBA00022840"/>
    </source>
</evidence>
<keyword evidence="6" id="KW-0547">Nucleotide-binding</keyword>
<feature type="domain" description="HAMP" evidence="12">
    <location>
        <begin position="219"/>
        <end position="271"/>
    </location>
</feature>
<organism evidence="13 14">
    <name type="scientific">Methylophaga marina</name>
    <dbReference type="NCBI Taxonomy" id="45495"/>
    <lineage>
        <taxon>Bacteria</taxon>
        <taxon>Pseudomonadati</taxon>
        <taxon>Pseudomonadota</taxon>
        <taxon>Gammaproteobacteria</taxon>
        <taxon>Thiotrichales</taxon>
        <taxon>Piscirickettsiaceae</taxon>
        <taxon>Methylophaga</taxon>
    </lineage>
</organism>
<dbReference type="CDD" id="cd06225">
    <property type="entry name" value="HAMP"/>
    <property type="match status" value="1"/>
</dbReference>
<dbReference type="RefSeq" id="WP_286305706.1">
    <property type="nucleotide sequence ID" value="NZ_AP027741.1"/>
</dbReference>
<dbReference type="InterPro" id="IPR003594">
    <property type="entry name" value="HATPase_dom"/>
</dbReference>
<dbReference type="Pfam" id="PF00672">
    <property type="entry name" value="HAMP"/>
    <property type="match status" value="1"/>
</dbReference>
<comment type="subcellular location">
    <subcellularLocation>
        <location evidence="2">Membrane</location>
    </subcellularLocation>
</comment>
<dbReference type="Pfam" id="PF00512">
    <property type="entry name" value="HisKA"/>
    <property type="match status" value="1"/>
</dbReference>
<dbReference type="InterPro" id="IPR036890">
    <property type="entry name" value="HATPase_C_sf"/>
</dbReference>
<evidence type="ECO:0000256" key="10">
    <source>
        <dbReference type="SAM" id="Phobius"/>
    </source>
</evidence>
<keyword evidence="10" id="KW-0472">Membrane</keyword>
<dbReference type="SUPFAM" id="SSF158472">
    <property type="entry name" value="HAMP domain-like"/>
    <property type="match status" value="1"/>
</dbReference>
<dbReference type="InterPro" id="IPR003660">
    <property type="entry name" value="HAMP_dom"/>
</dbReference>
<feature type="transmembrane region" description="Helical" evidence="10">
    <location>
        <begin position="30"/>
        <end position="50"/>
    </location>
</feature>
<sequence length="498" mass="56960">MNGLTTARFFYMKLLSRFRSIQGSLLLHELSFFIIILVTASVGIVWAFAWQQSSEESLRLTSMNNHMQNIRGELYRQLKEVFDANFLDDESAPEEYEDYTNRINGFIKELKQEAIEERELRAVIDIQLAYQRFHDETSLLLTAENPSEQQKELLNLQLEKYTFKELEDAFGQFESLLNSKQYALADDRQKWMSQLMLLVPIPVLLAFTLLLLSRQFVNNNVLKPLARVMHGARRFSKGDLKHEIKRGGVEELVRLSDAINSMANDLAINRDRLIDAKKQAALGELVPIVAHNIRNPLAGIRAASQVTLDENTEPEIQEALKDIIIAVDRLERWVTSLLTYLHPIKAHFIYHSLTAAADNALLMMDLQLKDKDIQIRREGWDIGSTELMIDINLMEQAIFNLLQNGIEASAVSSEIVLVYKEDIDHIELSIRDKGKGINFDPIEENVIGRDETKRLSFGLGIPFTLKVIKQHQGELIYNANEEKGTSVTIKLPKLIKVT</sequence>
<evidence type="ECO:0000256" key="5">
    <source>
        <dbReference type="ARBA" id="ARBA00022679"/>
    </source>
</evidence>
<evidence type="ECO:0000256" key="3">
    <source>
        <dbReference type="ARBA" id="ARBA00012438"/>
    </source>
</evidence>
<keyword evidence="7" id="KW-0418">Kinase</keyword>
<evidence type="ECO:0000259" key="11">
    <source>
        <dbReference type="PROSITE" id="PS50109"/>
    </source>
</evidence>
<dbReference type="InterPro" id="IPR005467">
    <property type="entry name" value="His_kinase_dom"/>
</dbReference>
<dbReference type="SUPFAM" id="SSF55874">
    <property type="entry name" value="ATPase domain of HSP90 chaperone/DNA topoisomerase II/histidine kinase"/>
    <property type="match status" value="1"/>
</dbReference>
<keyword evidence="9" id="KW-0902">Two-component regulatory system</keyword>
<feature type="domain" description="Histidine kinase" evidence="11">
    <location>
        <begin position="288"/>
        <end position="495"/>
    </location>
</feature>
<keyword evidence="10" id="KW-0812">Transmembrane</keyword>
<dbReference type="EC" id="2.7.13.3" evidence="3"/>
<dbReference type="PANTHER" id="PTHR42878:SF7">
    <property type="entry name" value="SENSOR HISTIDINE KINASE GLRK"/>
    <property type="match status" value="1"/>
</dbReference>
<dbReference type="InterPro" id="IPR003661">
    <property type="entry name" value="HisK_dim/P_dom"/>
</dbReference>
<accession>A0ABN0TR75</accession>
<dbReference type="SMART" id="SM00388">
    <property type="entry name" value="HisKA"/>
    <property type="match status" value="1"/>
</dbReference>
<dbReference type="PROSITE" id="PS50885">
    <property type="entry name" value="HAMP"/>
    <property type="match status" value="1"/>
</dbReference>
<evidence type="ECO:0000259" key="12">
    <source>
        <dbReference type="PROSITE" id="PS50885"/>
    </source>
</evidence>
<dbReference type="Gene3D" id="3.30.565.10">
    <property type="entry name" value="Histidine kinase-like ATPase, C-terminal domain"/>
    <property type="match status" value="1"/>
</dbReference>
<dbReference type="InterPro" id="IPR036097">
    <property type="entry name" value="HisK_dim/P_sf"/>
</dbReference>
<dbReference type="EMBL" id="BAAADG010000006">
    <property type="protein sequence ID" value="GAA0228136.1"/>
    <property type="molecule type" value="Genomic_DNA"/>
</dbReference>
<evidence type="ECO:0000313" key="13">
    <source>
        <dbReference type="EMBL" id="GAA0228136.1"/>
    </source>
</evidence>
<dbReference type="Pfam" id="PF02518">
    <property type="entry name" value="HATPase_c"/>
    <property type="match status" value="1"/>
</dbReference>
<evidence type="ECO:0000256" key="1">
    <source>
        <dbReference type="ARBA" id="ARBA00000085"/>
    </source>
</evidence>
<keyword evidence="5" id="KW-0808">Transferase</keyword>
<dbReference type="Gene3D" id="1.10.287.130">
    <property type="match status" value="1"/>
</dbReference>
<evidence type="ECO:0000256" key="9">
    <source>
        <dbReference type="ARBA" id="ARBA00023012"/>
    </source>
</evidence>
<feature type="transmembrane region" description="Helical" evidence="10">
    <location>
        <begin position="195"/>
        <end position="213"/>
    </location>
</feature>
<keyword evidence="8" id="KW-0067">ATP-binding</keyword>
<dbReference type="SMART" id="SM00387">
    <property type="entry name" value="HATPase_c"/>
    <property type="match status" value="1"/>
</dbReference>
<evidence type="ECO:0000313" key="14">
    <source>
        <dbReference type="Proteomes" id="UP001501476"/>
    </source>
</evidence>
<evidence type="ECO:0000256" key="4">
    <source>
        <dbReference type="ARBA" id="ARBA00022553"/>
    </source>
</evidence>
<evidence type="ECO:0000256" key="6">
    <source>
        <dbReference type="ARBA" id="ARBA00022741"/>
    </source>
</evidence>
<keyword evidence="10" id="KW-1133">Transmembrane helix</keyword>
<dbReference type="SMART" id="SM00304">
    <property type="entry name" value="HAMP"/>
    <property type="match status" value="1"/>
</dbReference>
<keyword evidence="4" id="KW-0597">Phosphoprotein</keyword>
<proteinExistence type="predicted"/>
<comment type="catalytic activity">
    <reaction evidence="1">
        <text>ATP + protein L-histidine = ADP + protein N-phospho-L-histidine.</text>
        <dbReference type="EC" id="2.7.13.3"/>
    </reaction>
</comment>
<name>A0ABN0TR75_9GAMM</name>
<keyword evidence="14" id="KW-1185">Reference proteome</keyword>
<evidence type="ECO:0000256" key="7">
    <source>
        <dbReference type="ARBA" id="ARBA00022777"/>
    </source>
</evidence>
<gene>
    <name evidence="13" type="ORF">GCM10008964_19420</name>
</gene>
<dbReference type="PROSITE" id="PS50109">
    <property type="entry name" value="HIS_KIN"/>
    <property type="match status" value="1"/>
</dbReference>
<reference evidence="13 14" key="1">
    <citation type="journal article" date="2019" name="Int. J. Syst. Evol. Microbiol.">
        <title>The Global Catalogue of Microorganisms (GCM) 10K type strain sequencing project: providing services to taxonomists for standard genome sequencing and annotation.</title>
        <authorList>
            <consortium name="The Broad Institute Genomics Platform"/>
            <consortium name="The Broad Institute Genome Sequencing Center for Infectious Disease"/>
            <person name="Wu L."/>
            <person name="Ma J."/>
        </authorList>
    </citation>
    <scope>NUCLEOTIDE SEQUENCE [LARGE SCALE GENOMIC DNA]</scope>
    <source>
        <strain evidence="13 14">JCM 6886</strain>
    </source>
</reference>
<dbReference type="Gene3D" id="6.10.340.10">
    <property type="match status" value="1"/>
</dbReference>
<dbReference type="Proteomes" id="UP001501476">
    <property type="component" value="Unassembled WGS sequence"/>
</dbReference>
<dbReference type="PRINTS" id="PR00344">
    <property type="entry name" value="BCTRLSENSOR"/>
</dbReference>
<protein>
    <recommendedName>
        <fullName evidence="3">histidine kinase</fullName>
        <ecNumber evidence="3">2.7.13.3</ecNumber>
    </recommendedName>
</protein>
<dbReference type="InterPro" id="IPR004358">
    <property type="entry name" value="Sig_transdc_His_kin-like_C"/>
</dbReference>
<dbReference type="CDD" id="cd00082">
    <property type="entry name" value="HisKA"/>
    <property type="match status" value="1"/>
</dbReference>
<dbReference type="PANTHER" id="PTHR42878">
    <property type="entry name" value="TWO-COMPONENT HISTIDINE KINASE"/>
    <property type="match status" value="1"/>
</dbReference>
<comment type="caution">
    <text evidence="13">The sequence shown here is derived from an EMBL/GenBank/DDBJ whole genome shotgun (WGS) entry which is preliminary data.</text>
</comment>